<dbReference type="SUPFAM" id="SSF53335">
    <property type="entry name" value="S-adenosyl-L-methionine-dependent methyltransferases"/>
    <property type="match status" value="1"/>
</dbReference>
<keyword evidence="3" id="KW-0808">Transferase</keyword>
<dbReference type="InterPro" id="IPR029063">
    <property type="entry name" value="SAM-dependent_MTases_sf"/>
</dbReference>
<evidence type="ECO:0000256" key="4">
    <source>
        <dbReference type="ARBA" id="ARBA00047942"/>
    </source>
</evidence>
<protein>
    <recommendedName>
        <fullName evidence="1">site-specific DNA-methyltransferase (adenine-specific)</fullName>
        <ecNumber evidence="1">2.1.1.72</ecNumber>
    </recommendedName>
</protein>
<evidence type="ECO:0000256" key="3">
    <source>
        <dbReference type="ARBA" id="ARBA00022679"/>
    </source>
</evidence>
<dbReference type="AlphaFoldDB" id="A0A7H9ZVW5"/>
<evidence type="ECO:0000313" key="5">
    <source>
        <dbReference type="EMBL" id="SXN30614.1"/>
    </source>
</evidence>
<comment type="catalytic activity">
    <reaction evidence="4">
        <text>a 2'-deoxyadenosine in DNA + S-adenosyl-L-methionine = an N(6)-methyl-2'-deoxyadenosine in DNA + S-adenosyl-L-homocysteine + H(+)</text>
        <dbReference type="Rhea" id="RHEA:15197"/>
        <dbReference type="Rhea" id="RHEA-COMP:12418"/>
        <dbReference type="Rhea" id="RHEA-COMP:12419"/>
        <dbReference type="ChEBI" id="CHEBI:15378"/>
        <dbReference type="ChEBI" id="CHEBI:57856"/>
        <dbReference type="ChEBI" id="CHEBI:59789"/>
        <dbReference type="ChEBI" id="CHEBI:90615"/>
        <dbReference type="ChEBI" id="CHEBI:90616"/>
        <dbReference type="EC" id="2.1.1.72"/>
    </reaction>
</comment>
<evidence type="ECO:0000256" key="2">
    <source>
        <dbReference type="ARBA" id="ARBA00022603"/>
    </source>
</evidence>
<dbReference type="EC" id="2.1.1.72" evidence="1"/>
<dbReference type="GO" id="GO:0032259">
    <property type="term" value="P:methylation"/>
    <property type="evidence" value="ECO:0007669"/>
    <property type="project" value="UniProtKB-KW"/>
</dbReference>
<dbReference type="PANTHER" id="PTHR33841">
    <property type="entry name" value="DNA METHYLTRANSFERASE YEEA-RELATED"/>
    <property type="match status" value="1"/>
</dbReference>
<proteinExistence type="predicted"/>
<keyword evidence="2" id="KW-0489">Methyltransferase</keyword>
<reference evidence="5 6" key="1">
    <citation type="submission" date="2018-08" db="EMBL/GenBank/DDBJ databases">
        <authorList>
            <consortium name="Pathogen Informatics"/>
        </authorList>
    </citation>
    <scope>NUCLEOTIDE SEQUENCE [LARGE SCALE GENOMIC DNA]</scope>
    <source>
        <strain evidence="5 6">EuSCAPE_AT029</strain>
    </source>
</reference>
<dbReference type="InterPro" id="IPR050953">
    <property type="entry name" value="N4_N6_ade-DNA_methylase"/>
</dbReference>
<dbReference type="GO" id="GO:0009007">
    <property type="term" value="F:site-specific DNA-methyltransferase (adenine-specific) activity"/>
    <property type="evidence" value="ECO:0007669"/>
    <property type="project" value="UniProtKB-EC"/>
</dbReference>
<organism evidence="5 6">
    <name type="scientific">Klebsiella pneumoniae</name>
    <dbReference type="NCBI Taxonomy" id="573"/>
    <lineage>
        <taxon>Bacteria</taxon>
        <taxon>Pseudomonadati</taxon>
        <taxon>Pseudomonadota</taxon>
        <taxon>Gammaproteobacteria</taxon>
        <taxon>Enterobacterales</taxon>
        <taxon>Enterobacteriaceae</taxon>
        <taxon>Klebsiella/Raoultella group</taxon>
        <taxon>Klebsiella</taxon>
        <taxon>Klebsiella pneumoniae complex</taxon>
    </lineage>
</organism>
<dbReference type="EMBL" id="UKGE01000005">
    <property type="protein sequence ID" value="SXN30614.1"/>
    <property type="molecule type" value="Genomic_DNA"/>
</dbReference>
<evidence type="ECO:0000256" key="1">
    <source>
        <dbReference type="ARBA" id="ARBA00011900"/>
    </source>
</evidence>
<gene>
    <name evidence="5" type="ORF">SAMEA3499901_01621</name>
</gene>
<comment type="caution">
    <text evidence="5">The sequence shown here is derived from an EMBL/GenBank/DDBJ whole genome shotgun (WGS) entry which is preliminary data.</text>
</comment>
<dbReference type="PANTHER" id="PTHR33841:SF1">
    <property type="entry name" value="DNA METHYLTRANSFERASE A"/>
    <property type="match status" value="1"/>
</dbReference>
<accession>A0A7H9ZVW5</accession>
<sequence length="237" mass="27220">MNTNNIKKYAPQARNDFRDAVIQKLTTLGIAADKKGNLQIAEAETIGETVRYGQFDYPLSTLPRRERLVKRAREQGFEVLVEHCAYTWFNRLCAIRYMELHGYLEHGFRMLSHPETPTAFEVLDHVPEVAEALLPESKAQLVEMKLSGNQDEALYRELLLGQCHALHHAMPFLFEAVDDEAELLLPDNLTRTDSILRGLVDDIPEEDWEQVEVIGWLYQFYISEKKDAVIGKVGFVE</sequence>
<evidence type="ECO:0000313" key="6">
    <source>
        <dbReference type="Proteomes" id="UP000259975"/>
    </source>
</evidence>
<name>A0A7H9ZVW5_KLEPN</name>
<dbReference type="Proteomes" id="UP000259975">
    <property type="component" value="Unassembled WGS sequence"/>
</dbReference>